<feature type="domain" description="PPC" evidence="2">
    <location>
        <begin position="70"/>
        <end position="230"/>
    </location>
</feature>
<dbReference type="AlphaFoldDB" id="A0A8J5KX26"/>
<dbReference type="Proteomes" id="UP000734854">
    <property type="component" value="Unassembled WGS sequence"/>
</dbReference>
<proteinExistence type="predicted"/>
<dbReference type="Gene3D" id="3.30.1330.80">
    <property type="entry name" value="Hypothetical protein, similar to alpha- acetolactate decarboxylase, domain 2"/>
    <property type="match status" value="1"/>
</dbReference>
<gene>
    <name evidence="3" type="ORF">ZIOFF_047812</name>
</gene>
<evidence type="ECO:0000313" key="3">
    <source>
        <dbReference type="EMBL" id="KAG6492844.1"/>
    </source>
</evidence>
<dbReference type="Pfam" id="PF03479">
    <property type="entry name" value="PCC"/>
    <property type="match status" value="1"/>
</dbReference>
<dbReference type="EMBL" id="JACMSC010000013">
    <property type="protein sequence ID" value="KAG6492844.1"/>
    <property type="molecule type" value="Genomic_DNA"/>
</dbReference>
<evidence type="ECO:0000313" key="4">
    <source>
        <dbReference type="Proteomes" id="UP000734854"/>
    </source>
</evidence>
<name>A0A8J5KX26_ZINOF</name>
<reference evidence="3 4" key="1">
    <citation type="submission" date="2020-08" db="EMBL/GenBank/DDBJ databases">
        <title>Plant Genome Project.</title>
        <authorList>
            <person name="Zhang R.-G."/>
        </authorList>
    </citation>
    <scope>NUCLEOTIDE SEQUENCE [LARGE SCALE GENOMIC DNA]</scope>
    <source>
        <tissue evidence="3">Rhizome</tissue>
    </source>
</reference>
<sequence length="285" mass="29425">MAGSARAPGVMIGLSQSASDGDDDDVTSWPRAVAPDETSPGSSAVRKPRGRPPGSKNKPKQPVVVSRSRASPLHPVVLQFDGGFDIVSGLSDYVRRNRVGVSVLSASGVVSGVSLRHASVAVAHGLQAVFTLQGRFDILSFSGTLFPPSATAFPPGHFFSGTLFPPGVPQPPPLTVSLASSRGQVIAGAVMGSMSAAGPVLIMAATFSNPEFLRLPISDDDNEAAVVDDDDSGADPVTPLATSLPSNLTDLNALPVRPSRNSIVFLAQPSSVRPPPHAHPPPPHY</sequence>
<organism evidence="3 4">
    <name type="scientific">Zingiber officinale</name>
    <name type="common">Ginger</name>
    <name type="synonym">Amomum zingiber</name>
    <dbReference type="NCBI Taxonomy" id="94328"/>
    <lineage>
        <taxon>Eukaryota</taxon>
        <taxon>Viridiplantae</taxon>
        <taxon>Streptophyta</taxon>
        <taxon>Embryophyta</taxon>
        <taxon>Tracheophyta</taxon>
        <taxon>Spermatophyta</taxon>
        <taxon>Magnoliopsida</taxon>
        <taxon>Liliopsida</taxon>
        <taxon>Zingiberales</taxon>
        <taxon>Zingiberaceae</taxon>
        <taxon>Zingiber</taxon>
    </lineage>
</organism>
<dbReference type="PANTHER" id="PTHR31100">
    <property type="entry name" value="AT-HOOK MOTIF NUCLEAR-LOCALIZED PROTEIN 15"/>
    <property type="match status" value="1"/>
</dbReference>
<comment type="caution">
    <text evidence="3">The sequence shown here is derived from an EMBL/GenBank/DDBJ whole genome shotgun (WGS) entry which is preliminary data.</text>
</comment>
<dbReference type="InterPro" id="IPR014476">
    <property type="entry name" value="AHL15-29"/>
</dbReference>
<dbReference type="SUPFAM" id="SSF117856">
    <property type="entry name" value="AF0104/ALDC/Ptd012-like"/>
    <property type="match status" value="1"/>
</dbReference>
<dbReference type="GO" id="GO:0005634">
    <property type="term" value="C:nucleus"/>
    <property type="evidence" value="ECO:0007669"/>
    <property type="project" value="TreeGrafter"/>
</dbReference>
<evidence type="ECO:0000256" key="1">
    <source>
        <dbReference type="SAM" id="MobiDB-lite"/>
    </source>
</evidence>
<feature type="compositionally biased region" description="Acidic residues" evidence="1">
    <location>
        <begin position="223"/>
        <end position="233"/>
    </location>
</feature>
<evidence type="ECO:0000259" key="2">
    <source>
        <dbReference type="PROSITE" id="PS51742"/>
    </source>
</evidence>
<dbReference type="GO" id="GO:0003680">
    <property type="term" value="F:minor groove of adenine-thymine-rich DNA binding"/>
    <property type="evidence" value="ECO:0007669"/>
    <property type="project" value="InterPro"/>
</dbReference>
<protein>
    <recommendedName>
        <fullName evidence="2">PPC domain-containing protein</fullName>
    </recommendedName>
</protein>
<keyword evidence="4" id="KW-1185">Reference proteome</keyword>
<dbReference type="PANTHER" id="PTHR31100:SF63">
    <property type="entry name" value="AT-HOOK MOTIF NUCLEAR-LOCALIZED PROTEIN"/>
    <property type="match status" value="1"/>
</dbReference>
<dbReference type="CDD" id="cd11378">
    <property type="entry name" value="DUF296"/>
    <property type="match status" value="1"/>
</dbReference>
<dbReference type="GO" id="GO:0003700">
    <property type="term" value="F:DNA-binding transcription factor activity"/>
    <property type="evidence" value="ECO:0007669"/>
    <property type="project" value="TreeGrafter"/>
</dbReference>
<dbReference type="PROSITE" id="PS51742">
    <property type="entry name" value="PPC"/>
    <property type="match status" value="1"/>
</dbReference>
<feature type="region of interest" description="Disordered" evidence="1">
    <location>
        <begin position="1"/>
        <end position="68"/>
    </location>
</feature>
<accession>A0A8J5KX26</accession>
<feature type="region of interest" description="Disordered" evidence="1">
    <location>
        <begin position="223"/>
        <end position="243"/>
    </location>
</feature>
<dbReference type="InterPro" id="IPR005175">
    <property type="entry name" value="PPC_dom"/>
</dbReference>